<sequence>MVLGLIGTIFAVSGYRRVKFNHQIQCPMENVLMRRRILPLDESSEDDLLYEFSMDAIHLPQKSNQGWCKFSLWGFSAGKTIISAEAVDLDTEKTWARIDVTEQVSSATTKSFNLKEPFHYETTLSGYTEVVIGIKEDYSHNHNVDFNFIFRSNKERPDFVRATGPTYIVWFWLPLTMTFVVCACLFAMHKLENYGIEQKKKRYDFRVESGLKYGDPGDFSRDQLRKFKSRLAAISISTPQSPRRSRAMYNISV</sequence>
<name>A0ABN7SZD3_OIKDI</name>
<keyword evidence="1" id="KW-1133">Transmembrane helix</keyword>
<evidence type="ECO:0000313" key="3">
    <source>
        <dbReference type="Proteomes" id="UP001158576"/>
    </source>
</evidence>
<reference evidence="2 3" key="1">
    <citation type="submission" date="2021-04" db="EMBL/GenBank/DDBJ databases">
        <authorList>
            <person name="Bliznina A."/>
        </authorList>
    </citation>
    <scope>NUCLEOTIDE SEQUENCE [LARGE SCALE GENOMIC DNA]</scope>
</reference>
<evidence type="ECO:0000313" key="2">
    <source>
        <dbReference type="EMBL" id="CAG5108313.1"/>
    </source>
</evidence>
<evidence type="ECO:0000256" key="1">
    <source>
        <dbReference type="SAM" id="Phobius"/>
    </source>
</evidence>
<keyword evidence="3" id="KW-1185">Reference proteome</keyword>
<protein>
    <submittedName>
        <fullName evidence="2">Oidioi.mRNA.OKI2018_I69.chr1.g3736.t1.cds</fullName>
    </submittedName>
</protein>
<organism evidence="2 3">
    <name type="scientific">Oikopleura dioica</name>
    <name type="common">Tunicate</name>
    <dbReference type="NCBI Taxonomy" id="34765"/>
    <lineage>
        <taxon>Eukaryota</taxon>
        <taxon>Metazoa</taxon>
        <taxon>Chordata</taxon>
        <taxon>Tunicata</taxon>
        <taxon>Appendicularia</taxon>
        <taxon>Copelata</taxon>
        <taxon>Oikopleuridae</taxon>
        <taxon>Oikopleura</taxon>
    </lineage>
</organism>
<dbReference type="Proteomes" id="UP001158576">
    <property type="component" value="Chromosome 1"/>
</dbReference>
<proteinExistence type="predicted"/>
<dbReference type="EMBL" id="OU015566">
    <property type="protein sequence ID" value="CAG5108313.1"/>
    <property type="molecule type" value="Genomic_DNA"/>
</dbReference>
<keyword evidence="1" id="KW-0472">Membrane</keyword>
<feature type="transmembrane region" description="Helical" evidence="1">
    <location>
        <begin position="167"/>
        <end position="188"/>
    </location>
</feature>
<accession>A0ABN7SZD3</accession>
<keyword evidence="1" id="KW-0812">Transmembrane</keyword>
<gene>
    <name evidence="2" type="ORF">OKIOD_LOCUS12501</name>
</gene>